<reference evidence="2 3" key="1">
    <citation type="submission" date="2018-11" db="EMBL/GenBank/DDBJ databases">
        <authorList>
            <person name="Mardanov A.V."/>
            <person name="Ravin N.V."/>
            <person name="Dedysh S.N."/>
        </authorList>
    </citation>
    <scope>NUCLEOTIDE SEQUENCE [LARGE SCALE GENOMIC DNA]</scope>
    <source>
        <strain evidence="2 3">AF10</strain>
    </source>
</reference>
<dbReference type="Proteomes" id="UP000289437">
    <property type="component" value="Unassembled WGS sequence"/>
</dbReference>
<reference evidence="3" key="2">
    <citation type="submission" date="2019-02" db="EMBL/GenBank/DDBJ databases">
        <title>Granulicella sibirica sp. nov., a psychrotolerant acidobacterium isolated from an organic soil layer in forested tundra, West Siberia.</title>
        <authorList>
            <person name="Oshkin I.Y."/>
            <person name="Kulichevskaya I.S."/>
            <person name="Rijpstra W.I.C."/>
            <person name="Sinninghe Damste J.S."/>
            <person name="Rakitin A.L."/>
            <person name="Ravin N.V."/>
            <person name="Dedysh S.N."/>
        </authorList>
    </citation>
    <scope>NUCLEOTIDE SEQUENCE [LARGE SCALE GENOMIC DNA]</scope>
    <source>
        <strain evidence="3">AF10</strain>
    </source>
</reference>
<dbReference type="Gene3D" id="3.40.50.720">
    <property type="entry name" value="NAD(P)-binding Rossmann-like Domain"/>
    <property type="match status" value="1"/>
</dbReference>
<dbReference type="RefSeq" id="WP_128911213.1">
    <property type="nucleotide sequence ID" value="NZ_RDSM01000001.1"/>
</dbReference>
<sequence length="377" mass="42119">MTDHAPFSWKGRKVFLTGHTGFKGGWLALWLTSLGATVRGYSLDPSTTPSFFEVARLGDLIEDMRGDIRDGATLDKAMHDFAPEVVFHLAAQPLVRLSYSDPIGTYETNVIGTARVLDAIRRAASVRAVVSVTTDKCYENKEWPWGYRETDPLGGYDPYSSSKACAEIVSAAFRQSYFPVDKIGDHDKALATARAGNVIGGGDWSLDRLIPDLLRGFLDGTPVPIRRPHAIRPWQHVLDPLHGYLRLAEHLLDPDRVRAARYATAYNFGPSDDDARTVQWIVERMAESWGHGASWVLDDGESVHEAGYLKLDASRARAELAWAPRLRLETALQWLVQWYRTWQESPAGSKDMQAFTLTQIAQYEALTRPGNHTALRP</sequence>
<dbReference type="AlphaFoldDB" id="A0A4Q0T2B2"/>
<feature type="domain" description="NAD-dependent epimerase/dehydratase" evidence="1">
    <location>
        <begin position="14"/>
        <end position="250"/>
    </location>
</feature>
<dbReference type="InterPro" id="IPR036291">
    <property type="entry name" value="NAD(P)-bd_dom_sf"/>
</dbReference>
<keyword evidence="3" id="KW-1185">Reference proteome</keyword>
<dbReference type="SUPFAM" id="SSF51735">
    <property type="entry name" value="NAD(P)-binding Rossmann-fold domains"/>
    <property type="match status" value="1"/>
</dbReference>
<comment type="caution">
    <text evidence="2">The sequence shown here is derived from an EMBL/GenBank/DDBJ whole genome shotgun (WGS) entry which is preliminary data.</text>
</comment>
<dbReference type="InterPro" id="IPR050177">
    <property type="entry name" value="Lipid_A_modif_metabolic_enz"/>
</dbReference>
<dbReference type="CDD" id="cd05252">
    <property type="entry name" value="CDP_GD_SDR_e"/>
    <property type="match status" value="1"/>
</dbReference>
<dbReference type="PANTHER" id="PTHR43245:SF10">
    <property type="entry name" value="SUGAR DEHYDRATASE_EPIMERASE YFNG-RELATED"/>
    <property type="match status" value="1"/>
</dbReference>
<evidence type="ECO:0000259" key="1">
    <source>
        <dbReference type="Pfam" id="PF01370"/>
    </source>
</evidence>
<accession>A0A4Q0T2B2</accession>
<dbReference type="PANTHER" id="PTHR43245">
    <property type="entry name" value="BIFUNCTIONAL POLYMYXIN RESISTANCE PROTEIN ARNA"/>
    <property type="match status" value="1"/>
</dbReference>
<proteinExistence type="predicted"/>
<evidence type="ECO:0000313" key="3">
    <source>
        <dbReference type="Proteomes" id="UP000289437"/>
    </source>
</evidence>
<organism evidence="2 3">
    <name type="scientific">Granulicella sibirica</name>
    <dbReference type="NCBI Taxonomy" id="2479048"/>
    <lineage>
        <taxon>Bacteria</taxon>
        <taxon>Pseudomonadati</taxon>
        <taxon>Acidobacteriota</taxon>
        <taxon>Terriglobia</taxon>
        <taxon>Terriglobales</taxon>
        <taxon>Acidobacteriaceae</taxon>
        <taxon>Granulicella</taxon>
    </lineage>
</organism>
<dbReference type="Gene3D" id="3.90.25.10">
    <property type="entry name" value="UDP-galactose 4-epimerase, domain 1"/>
    <property type="match status" value="1"/>
</dbReference>
<protein>
    <recommendedName>
        <fullName evidence="1">NAD-dependent epimerase/dehydratase domain-containing protein</fullName>
    </recommendedName>
</protein>
<dbReference type="NCBIfam" id="TIGR02622">
    <property type="entry name" value="CDP_4_6_dhtase"/>
    <property type="match status" value="1"/>
</dbReference>
<gene>
    <name evidence="2" type="ORF">GRAN_0282</name>
</gene>
<name>A0A4Q0T2B2_9BACT</name>
<dbReference type="EMBL" id="RDSM01000001">
    <property type="protein sequence ID" value="RXH56972.1"/>
    <property type="molecule type" value="Genomic_DNA"/>
</dbReference>
<dbReference type="Pfam" id="PF01370">
    <property type="entry name" value="Epimerase"/>
    <property type="match status" value="1"/>
</dbReference>
<evidence type="ECO:0000313" key="2">
    <source>
        <dbReference type="EMBL" id="RXH56972.1"/>
    </source>
</evidence>
<dbReference type="OrthoDB" id="9779041at2"/>
<dbReference type="InterPro" id="IPR001509">
    <property type="entry name" value="Epimerase_deHydtase"/>
</dbReference>
<dbReference type="InterPro" id="IPR013445">
    <property type="entry name" value="CDP_4_6_deHydtase"/>
</dbReference>